<sequence length="367" mass="40041">MSSLAGPSDQGEGKGGRGPKRSTVGSSNSRKKSSGGETGRQSSARQGRPPNSRKQHRDTFVEILPRQTATADPSQGGGGSATANMPPVSSVVVSPLYQGAPAALGLPESVGYDILPGDPMAPPPNTGTFLNDDYLVGHDGLAPLGEATYTPSHYAHPGGYNEGAEESSYPLPTSQDSHPYHPQDHQAFPIAENPVYDQYQEQTIYPAGDPSMQEDIPIPLYQDGTTTEFTIYPPNAYQDSSTFRALCRSGYCHTLLAPSWVDALGLYRWRLRESVVTPDGIKRCRYGVRFAYDRPGFGTDYLSTYVAPTDDDIPNGEVMVIGSDLMRAPPPNSSMTEWQTRFFMEQHHQMYPWYPSENDELSAPEIL</sequence>
<gene>
    <name evidence="2" type="ORF">QBC47DRAFT_193364</name>
</gene>
<feature type="region of interest" description="Disordered" evidence="1">
    <location>
        <begin position="157"/>
        <end position="179"/>
    </location>
</feature>
<reference evidence="2" key="1">
    <citation type="submission" date="2023-06" db="EMBL/GenBank/DDBJ databases">
        <title>Genome-scale phylogeny and comparative genomics of the fungal order Sordariales.</title>
        <authorList>
            <consortium name="Lawrence Berkeley National Laboratory"/>
            <person name="Hensen N."/>
            <person name="Bonometti L."/>
            <person name="Westerberg I."/>
            <person name="Brannstrom I.O."/>
            <person name="Guillou S."/>
            <person name="Cros-Aarteil S."/>
            <person name="Calhoun S."/>
            <person name="Haridas S."/>
            <person name="Kuo A."/>
            <person name="Mondo S."/>
            <person name="Pangilinan J."/>
            <person name="Riley R."/>
            <person name="Labutti K."/>
            <person name="Andreopoulos B."/>
            <person name="Lipzen A."/>
            <person name="Chen C."/>
            <person name="Yanf M."/>
            <person name="Daum C."/>
            <person name="Ng V."/>
            <person name="Clum A."/>
            <person name="Steindorff A."/>
            <person name="Ohm R."/>
            <person name="Martin F."/>
            <person name="Silar P."/>
            <person name="Natvig D."/>
            <person name="Lalanne C."/>
            <person name="Gautier V."/>
            <person name="Ament-Velasquez S.L."/>
            <person name="Kruys A."/>
            <person name="Hutchinson M.I."/>
            <person name="Powell A.J."/>
            <person name="Barry K."/>
            <person name="Miller A.N."/>
            <person name="Grigoriev I.V."/>
            <person name="Debuchy R."/>
            <person name="Gladieux P."/>
            <person name="Thoren M.H."/>
            <person name="Johannesson H."/>
        </authorList>
    </citation>
    <scope>NUCLEOTIDE SEQUENCE</scope>
    <source>
        <strain evidence="2">PSN4</strain>
    </source>
</reference>
<dbReference type="EMBL" id="MU839833">
    <property type="protein sequence ID" value="KAK1755688.1"/>
    <property type="molecule type" value="Genomic_DNA"/>
</dbReference>
<name>A0AAJ0BEL3_9PEZI</name>
<keyword evidence="3" id="KW-1185">Reference proteome</keyword>
<protein>
    <submittedName>
        <fullName evidence="2">Uncharacterized protein</fullName>
    </submittedName>
</protein>
<accession>A0AAJ0BEL3</accession>
<evidence type="ECO:0000313" key="2">
    <source>
        <dbReference type="EMBL" id="KAK1755688.1"/>
    </source>
</evidence>
<dbReference type="Proteomes" id="UP001239445">
    <property type="component" value="Unassembled WGS sequence"/>
</dbReference>
<dbReference type="AlphaFoldDB" id="A0AAJ0BEL3"/>
<evidence type="ECO:0000256" key="1">
    <source>
        <dbReference type="SAM" id="MobiDB-lite"/>
    </source>
</evidence>
<evidence type="ECO:0000313" key="3">
    <source>
        <dbReference type="Proteomes" id="UP001239445"/>
    </source>
</evidence>
<proteinExistence type="predicted"/>
<organism evidence="2 3">
    <name type="scientific">Echria macrotheca</name>
    <dbReference type="NCBI Taxonomy" id="438768"/>
    <lineage>
        <taxon>Eukaryota</taxon>
        <taxon>Fungi</taxon>
        <taxon>Dikarya</taxon>
        <taxon>Ascomycota</taxon>
        <taxon>Pezizomycotina</taxon>
        <taxon>Sordariomycetes</taxon>
        <taxon>Sordariomycetidae</taxon>
        <taxon>Sordariales</taxon>
        <taxon>Schizotheciaceae</taxon>
        <taxon>Echria</taxon>
    </lineage>
</organism>
<feature type="region of interest" description="Disordered" evidence="1">
    <location>
        <begin position="1"/>
        <end position="83"/>
    </location>
</feature>
<comment type="caution">
    <text evidence="2">The sequence shown here is derived from an EMBL/GenBank/DDBJ whole genome shotgun (WGS) entry which is preliminary data.</text>
</comment>